<organism evidence="3 4">
    <name type="scientific">Salibacterium lacus</name>
    <dbReference type="NCBI Taxonomy" id="1898109"/>
    <lineage>
        <taxon>Bacteria</taxon>
        <taxon>Bacillati</taxon>
        <taxon>Bacillota</taxon>
        <taxon>Bacilli</taxon>
        <taxon>Bacillales</taxon>
        <taxon>Bacillaceae</taxon>
    </lineage>
</organism>
<feature type="compositionally biased region" description="Low complexity" evidence="1">
    <location>
        <begin position="55"/>
        <end position="69"/>
    </location>
</feature>
<feature type="compositionally biased region" description="Acidic residues" evidence="1">
    <location>
        <begin position="42"/>
        <end position="54"/>
    </location>
</feature>
<keyword evidence="4" id="KW-1185">Reference proteome</keyword>
<evidence type="ECO:0000256" key="1">
    <source>
        <dbReference type="SAM" id="MobiDB-lite"/>
    </source>
</evidence>
<evidence type="ECO:0000313" key="3">
    <source>
        <dbReference type="EMBL" id="MFD2705901.1"/>
    </source>
</evidence>
<gene>
    <name evidence="3" type="ORF">ACFSUB_10490</name>
</gene>
<dbReference type="RefSeq" id="WP_380713124.1">
    <property type="nucleotide sequence ID" value="NZ_JBHUML010000002.1"/>
</dbReference>
<feature type="signal peptide" evidence="2">
    <location>
        <begin position="1"/>
        <end position="21"/>
    </location>
</feature>
<dbReference type="EMBL" id="JBHUML010000002">
    <property type="protein sequence ID" value="MFD2705901.1"/>
    <property type="molecule type" value="Genomic_DNA"/>
</dbReference>
<evidence type="ECO:0000313" key="4">
    <source>
        <dbReference type="Proteomes" id="UP001597520"/>
    </source>
</evidence>
<proteinExistence type="predicted"/>
<reference evidence="4" key="1">
    <citation type="journal article" date="2019" name="Int. J. Syst. Evol. Microbiol.">
        <title>The Global Catalogue of Microorganisms (GCM) 10K type strain sequencing project: providing services to taxonomists for standard genome sequencing and annotation.</title>
        <authorList>
            <consortium name="The Broad Institute Genomics Platform"/>
            <consortium name="The Broad Institute Genome Sequencing Center for Infectious Disease"/>
            <person name="Wu L."/>
            <person name="Ma J."/>
        </authorList>
    </citation>
    <scope>NUCLEOTIDE SEQUENCE [LARGE SCALE GENOMIC DNA]</scope>
    <source>
        <strain evidence="4">KCTC 33792</strain>
    </source>
</reference>
<comment type="caution">
    <text evidence="3">The sequence shown here is derived from an EMBL/GenBank/DDBJ whole genome shotgun (WGS) entry which is preliminary data.</text>
</comment>
<sequence length="148" mass="16060">MMKKRKVLLTGVLTLGMAVTAACSSGDSGEDQSDQESNQESTSEEESSENDSSEQAENQEASAELSSNSDLTSQLESEESVQEAMVQQVDSEDGQQVNIDITIASGQELTEDLKSTYSDMIRQVYPDQSVSLIYAQEGGEMLEQTTLE</sequence>
<keyword evidence="2" id="KW-0732">Signal</keyword>
<dbReference type="Proteomes" id="UP001597520">
    <property type="component" value="Unassembled WGS sequence"/>
</dbReference>
<name>A0ABW5T280_9BACI</name>
<feature type="chain" id="PRO_5046362277" evidence="2">
    <location>
        <begin position="22"/>
        <end position="148"/>
    </location>
</feature>
<evidence type="ECO:0000256" key="2">
    <source>
        <dbReference type="SAM" id="SignalP"/>
    </source>
</evidence>
<protein>
    <submittedName>
        <fullName evidence="3">Uncharacterized protein</fullName>
    </submittedName>
</protein>
<dbReference type="PROSITE" id="PS51257">
    <property type="entry name" value="PROKAR_LIPOPROTEIN"/>
    <property type="match status" value="1"/>
</dbReference>
<feature type="region of interest" description="Disordered" evidence="1">
    <location>
        <begin position="23"/>
        <end position="96"/>
    </location>
</feature>
<accession>A0ABW5T280</accession>